<protein>
    <recommendedName>
        <fullName evidence="3 7">Dihydrofolate reductase</fullName>
        <ecNumber evidence="3 7">1.5.1.3</ecNumber>
    </recommendedName>
</protein>
<proteinExistence type="inferred from homology"/>
<dbReference type="Pfam" id="PF00186">
    <property type="entry name" value="DHFR_1"/>
    <property type="match status" value="1"/>
</dbReference>
<comment type="caution">
    <text evidence="9">The sequence shown here is derived from an EMBL/GenBank/DDBJ whole genome shotgun (WGS) entry which is preliminary data.</text>
</comment>
<evidence type="ECO:0000256" key="1">
    <source>
        <dbReference type="ARBA" id="ARBA00004903"/>
    </source>
</evidence>
<evidence type="ECO:0000313" key="10">
    <source>
        <dbReference type="Proteomes" id="UP001524502"/>
    </source>
</evidence>
<comment type="similarity">
    <text evidence="2 7">Belongs to the dihydrofolate reductase family.</text>
</comment>
<dbReference type="PIRSF" id="PIRSF000194">
    <property type="entry name" value="DHFR"/>
    <property type="match status" value="1"/>
</dbReference>
<comment type="catalytic activity">
    <reaction evidence="7">
        <text>(6S)-5,6,7,8-tetrahydrofolate + NADP(+) = 7,8-dihydrofolate + NADPH + H(+)</text>
        <dbReference type="Rhea" id="RHEA:15009"/>
        <dbReference type="ChEBI" id="CHEBI:15378"/>
        <dbReference type="ChEBI" id="CHEBI:57451"/>
        <dbReference type="ChEBI" id="CHEBI:57453"/>
        <dbReference type="ChEBI" id="CHEBI:57783"/>
        <dbReference type="ChEBI" id="CHEBI:58349"/>
        <dbReference type="EC" id="1.5.1.3"/>
    </reaction>
</comment>
<dbReference type="EMBL" id="JANFXK010000026">
    <property type="protein sequence ID" value="MCQ4638358.1"/>
    <property type="molecule type" value="Genomic_DNA"/>
</dbReference>
<dbReference type="PANTHER" id="PTHR48069:SF3">
    <property type="entry name" value="DIHYDROFOLATE REDUCTASE"/>
    <property type="match status" value="1"/>
</dbReference>
<evidence type="ECO:0000256" key="5">
    <source>
        <dbReference type="ARBA" id="ARBA00022857"/>
    </source>
</evidence>
<dbReference type="PRINTS" id="PR00070">
    <property type="entry name" value="DHFR"/>
</dbReference>
<keyword evidence="5 7" id="KW-0521">NADP</keyword>
<evidence type="ECO:0000256" key="7">
    <source>
        <dbReference type="PIRNR" id="PIRNR000194"/>
    </source>
</evidence>
<comment type="function">
    <text evidence="7">Key enzyme in folate metabolism. Catalyzes an essential reaction for de novo glycine and purine synthesis, and for DNA precursor synthesis.</text>
</comment>
<feature type="domain" description="DHFR" evidence="8">
    <location>
        <begin position="1"/>
        <end position="158"/>
    </location>
</feature>
<evidence type="ECO:0000259" key="8">
    <source>
        <dbReference type="PROSITE" id="PS51330"/>
    </source>
</evidence>
<dbReference type="EC" id="1.5.1.3" evidence="3 7"/>
<name>A0ABT1RT24_9FIRM</name>
<reference evidence="9 10" key="1">
    <citation type="submission" date="2022-06" db="EMBL/GenBank/DDBJ databases">
        <title>Isolation of gut microbiota from human fecal samples.</title>
        <authorList>
            <person name="Pamer E.G."/>
            <person name="Barat B."/>
            <person name="Waligurski E."/>
            <person name="Medina S."/>
            <person name="Paddock L."/>
            <person name="Mostad J."/>
        </authorList>
    </citation>
    <scope>NUCLEOTIDE SEQUENCE [LARGE SCALE GENOMIC DNA]</scope>
    <source>
        <strain evidence="9 10">SL.3.17</strain>
    </source>
</reference>
<dbReference type="SUPFAM" id="SSF53597">
    <property type="entry name" value="Dihydrofolate reductase-like"/>
    <property type="match status" value="1"/>
</dbReference>
<keyword evidence="10" id="KW-1185">Reference proteome</keyword>
<keyword evidence="6 7" id="KW-0560">Oxidoreductase</keyword>
<dbReference type="InterPro" id="IPR024072">
    <property type="entry name" value="DHFR-like_dom_sf"/>
</dbReference>
<dbReference type="CDD" id="cd00209">
    <property type="entry name" value="DHFR"/>
    <property type="match status" value="1"/>
</dbReference>
<dbReference type="RefSeq" id="WP_256133557.1">
    <property type="nucleotide sequence ID" value="NZ_JANFXK010000026.1"/>
</dbReference>
<sequence>MNAIVVVDENWNIGRDGGLLVHLPGDLKYFKERTYGKTVVVGRKTLESFPGAKPLPGRKNVVLTRNMDYSPKDCLICHSKEELLKTLKDEEVFISGGEQIYRQFMDECQRFYVTKIYDSFPADRSFPNLDEMDGLTVTWKSDVQEEKGIRYQFFEYTRK</sequence>
<keyword evidence="4 7" id="KW-0554">One-carbon metabolism</keyword>
<dbReference type="InterPro" id="IPR012259">
    <property type="entry name" value="DHFR"/>
</dbReference>
<evidence type="ECO:0000256" key="2">
    <source>
        <dbReference type="ARBA" id="ARBA00009539"/>
    </source>
</evidence>
<dbReference type="Gene3D" id="3.40.430.10">
    <property type="entry name" value="Dihydrofolate Reductase, subunit A"/>
    <property type="match status" value="1"/>
</dbReference>
<gene>
    <name evidence="9" type="ORF">NE619_16635</name>
</gene>
<comment type="pathway">
    <text evidence="1 7">Cofactor biosynthesis; tetrahydrofolate biosynthesis; 5,6,7,8-tetrahydrofolate from 7,8-dihydrofolate: step 1/1.</text>
</comment>
<evidence type="ECO:0000256" key="6">
    <source>
        <dbReference type="ARBA" id="ARBA00023002"/>
    </source>
</evidence>
<organism evidence="9 10">
    <name type="scientific">Anaerovorax odorimutans</name>
    <dbReference type="NCBI Taxonomy" id="109327"/>
    <lineage>
        <taxon>Bacteria</taxon>
        <taxon>Bacillati</taxon>
        <taxon>Bacillota</taxon>
        <taxon>Clostridia</taxon>
        <taxon>Peptostreptococcales</taxon>
        <taxon>Anaerovoracaceae</taxon>
        <taxon>Anaerovorax</taxon>
    </lineage>
</organism>
<dbReference type="Proteomes" id="UP001524502">
    <property type="component" value="Unassembled WGS sequence"/>
</dbReference>
<dbReference type="PANTHER" id="PTHR48069">
    <property type="entry name" value="DIHYDROFOLATE REDUCTASE"/>
    <property type="match status" value="1"/>
</dbReference>
<dbReference type="PROSITE" id="PS51330">
    <property type="entry name" value="DHFR_2"/>
    <property type="match status" value="1"/>
</dbReference>
<evidence type="ECO:0000256" key="3">
    <source>
        <dbReference type="ARBA" id="ARBA00012856"/>
    </source>
</evidence>
<evidence type="ECO:0000256" key="4">
    <source>
        <dbReference type="ARBA" id="ARBA00022563"/>
    </source>
</evidence>
<dbReference type="InterPro" id="IPR001796">
    <property type="entry name" value="DHFR_dom"/>
</dbReference>
<accession>A0ABT1RT24</accession>
<evidence type="ECO:0000313" key="9">
    <source>
        <dbReference type="EMBL" id="MCQ4638358.1"/>
    </source>
</evidence>